<organism evidence="2 3">
    <name type="scientific">Sphingobium jiangsuense</name>
    <dbReference type="NCBI Taxonomy" id="870476"/>
    <lineage>
        <taxon>Bacteria</taxon>
        <taxon>Pseudomonadati</taxon>
        <taxon>Pseudomonadota</taxon>
        <taxon>Alphaproteobacteria</taxon>
        <taxon>Sphingomonadales</taxon>
        <taxon>Sphingomonadaceae</taxon>
        <taxon>Sphingobium</taxon>
    </lineage>
</organism>
<evidence type="ECO:0000313" key="3">
    <source>
        <dbReference type="Proteomes" id="UP000571950"/>
    </source>
</evidence>
<evidence type="ECO:0000256" key="1">
    <source>
        <dbReference type="SAM" id="SignalP"/>
    </source>
</evidence>
<evidence type="ECO:0000313" key="2">
    <source>
        <dbReference type="EMBL" id="MBB3925552.1"/>
    </source>
</evidence>
<dbReference type="EMBL" id="JACIDT010000003">
    <property type="protein sequence ID" value="MBB3925552.1"/>
    <property type="molecule type" value="Genomic_DNA"/>
</dbReference>
<sequence>MRMLSVLSIAAASVVASLAAPAIAETPDSGSFKHGGYTYVYKMQQVGEAQVISGHRYPGGAAFSLRVRDGKVSGVSNGVAVSFDVSDAAGAATGAKPAMLSMR</sequence>
<dbReference type="RefSeq" id="WP_246343372.1">
    <property type="nucleotide sequence ID" value="NZ_BSPS01000018.1"/>
</dbReference>
<feature type="chain" id="PRO_5031063907" evidence="1">
    <location>
        <begin position="25"/>
        <end position="103"/>
    </location>
</feature>
<keyword evidence="1" id="KW-0732">Signal</keyword>
<dbReference type="AlphaFoldDB" id="A0A7W6BKZ6"/>
<feature type="signal peptide" evidence="1">
    <location>
        <begin position="1"/>
        <end position="24"/>
    </location>
</feature>
<reference evidence="2 3" key="1">
    <citation type="submission" date="2020-08" db="EMBL/GenBank/DDBJ databases">
        <title>Genomic Encyclopedia of Type Strains, Phase IV (KMG-IV): sequencing the most valuable type-strain genomes for metagenomic binning, comparative biology and taxonomic classification.</title>
        <authorList>
            <person name="Goeker M."/>
        </authorList>
    </citation>
    <scope>NUCLEOTIDE SEQUENCE [LARGE SCALE GENOMIC DNA]</scope>
    <source>
        <strain evidence="2 3">DSM 26189</strain>
    </source>
</reference>
<dbReference type="Proteomes" id="UP000571950">
    <property type="component" value="Unassembled WGS sequence"/>
</dbReference>
<gene>
    <name evidence="2" type="ORF">GGR43_001265</name>
</gene>
<name>A0A7W6BKZ6_9SPHN</name>
<comment type="caution">
    <text evidence="2">The sequence shown here is derived from an EMBL/GenBank/DDBJ whole genome shotgun (WGS) entry which is preliminary data.</text>
</comment>
<accession>A0A7W6BKZ6</accession>
<proteinExistence type="predicted"/>
<protein>
    <submittedName>
        <fullName evidence="2">Uncharacterized protein</fullName>
    </submittedName>
</protein>
<keyword evidence="3" id="KW-1185">Reference proteome</keyword>